<accession>A0A1G6M2I0</accession>
<evidence type="ECO:0000313" key="1">
    <source>
        <dbReference type="EMBL" id="SDC49651.1"/>
    </source>
</evidence>
<gene>
    <name evidence="1" type="ORF">SAMN05444580_10141</name>
</gene>
<dbReference type="AlphaFoldDB" id="A0A1G6M2I0"/>
<dbReference type="EMBL" id="FNAB01000001">
    <property type="protein sequence ID" value="SDC49651.1"/>
    <property type="molecule type" value="Genomic_DNA"/>
</dbReference>
<evidence type="ECO:0000313" key="2">
    <source>
        <dbReference type="Proteomes" id="UP000199417"/>
    </source>
</evidence>
<dbReference type="Proteomes" id="UP000199417">
    <property type="component" value="Unassembled WGS sequence"/>
</dbReference>
<reference evidence="1 2" key="1">
    <citation type="submission" date="2016-10" db="EMBL/GenBank/DDBJ databases">
        <authorList>
            <person name="de Groot N.N."/>
        </authorList>
    </citation>
    <scope>NUCLEOTIDE SEQUENCE [LARGE SCALE GENOMIC DNA]</scope>
    <source>
        <strain evidence="1 2">JCM 11308</strain>
    </source>
</reference>
<proteinExistence type="predicted"/>
<name>A0A1G6M2I0_9NOCA</name>
<keyword evidence="2" id="KW-1185">Reference proteome</keyword>
<organism evidence="1 2">
    <name type="scientific">Rhodococcus tukisamuensis</name>
    <dbReference type="NCBI Taxonomy" id="168276"/>
    <lineage>
        <taxon>Bacteria</taxon>
        <taxon>Bacillati</taxon>
        <taxon>Actinomycetota</taxon>
        <taxon>Actinomycetes</taxon>
        <taxon>Mycobacteriales</taxon>
        <taxon>Nocardiaceae</taxon>
        <taxon>Rhodococcus</taxon>
    </lineage>
</organism>
<protein>
    <submittedName>
        <fullName evidence="1">Uncharacterized protein</fullName>
    </submittedName>
</protein>
<sequence length="232" mass="23154">MGGHLVRKGGAVLAALAIVAGGVTVGVGGAGAVSTGSTGVPQCDPYGGAQVACDNDTFWAAEQRVGDFRMSFAGSDELVVGQNAWLSASFSVGDAGPQASLPDAAVTNVTFHTPKGFEFVGVSLYSYTPNFYPEPTIWTSPDSTAVVDPVNGDVTVTAPADGWAVATRENGAGSIVSGQVTVRAAFKATELVADGTSGVTFTGTGVPASEGWMATGATQVIPVDLSGFGSLG</sequence>